<dbReference type="OrthoDB" id="5339359at2"/>
<dbReference type="RefSeq" id="WP_138152702.1">
    <property type="nucleotide sequence ID" value="NZ_CBDDKQ010000004.1"/>
</dbReference>
<gene>
    <name evidence="1" type="ORF">FDK22_09540</name>
</gene>
<comment type="caution">
    <text evidence="1">The sequence shown here is derived from an EMBL/GenBank/DDBJ whole genome shotgun (WGS) entry which is preliminary data.</text>
</comment>
<evidence type="ECO:0000313" key="1">
    <source>
        <dbReference type="EMBL" id="TLP37557.1"/>
    </source>
</evidence>
<evidence type="ECO:0008006" key="3">
    <source>
        <dbReference type="Google" id="ProtNLM"/>
    </source>
</evidence>
<dbReference type="Proteomes" id="UP000308901">
    <property type="component" value="Unassembled WGS sequence"/>
</dbReference>
<protein>
    <recommendedName>
        <fullName evidence="3">Transglutaminase-like domain-containing protein</fullName>
    </recommendedName>
</protein>
<name>A0A5R8XZB3_9BACT</name>
<organism evidence="1 2">
    <name type="scientific">Arcobacter arenosus</name>
    <dbReference type="NCBI Taxonomy" id="2576037"/>
    <lineage>
        <taxon>Bacteria</taxon>
        <taxon>Pseudomonadati</taxon>
        <taxon>Campylobacterota</taxon>
        <taxon>Epsilonproteobacteria</taxon>
        <taxon>Campylobacterales</taxon>
        <taxon>Arcobacteraceae</taxon>
        <taxon>Arcobacter</taxon>
    </lineage>
</organism>
<accession>A0A5R8XZB3</accession>
<dbReference type="EMBL" id="VANU01000004">
    <property type="protein sequence ID" value="TLP37557.1"/>
    <property type="molecule type" value="Genomic_DNA"/>
</dbReference>
<sequence>MKHIVVLIIIVFTFTACGTKQIIKNEVLEQKENNVSKLYSKVISLSEDIDKQEAKKFSQEVIFFSKKLAFEYEVQTPALIHNTLINLGLKQRGLCYHYANDLLSFLKSKNFKTINFKKVIAKRGEYFEHTALILTRDDIKFENAIIFDAWRDSGELFFSSIKDDNRYKWELK</sequence>
<evidence type="ECO:0000313" key="2">
    <source>
        <dbReference type="Proteomes" id="UP000308901"/>
    </source>
</evidence>
<reference evidence="1 2" key="1">
    <citation type="submission" date="2019-05" db="EMBL/GenBank/DDBJ databases">
        <title>Arcobacter sp. nov., isolated from sea sediment.</title>
        <authorList>
            <person name="Kim W."/>
        </authorList>
    </citation>
    <scope>NUCLEOTIDE SEQUENCE [LARGE SCALE GENOMIC DNA]</scope>
    <source>
        <strain evidence="1 2">CAU 1517</strain>
    </source>
</reference>
<keyword evidence="2" id="KW-1185">Reference proteome</keyword>
<dbReference type="PROSITE" id="PS51257">
    <property type="entry name" value="PROKAR_LIPOPROTEIN"/>
    <property type="match status" value="1"/>
</dbReference>
<dbReference type="AlphaFoldDB" id="A0A5R8XZB3"/>
<proteinExistence type="predicted"/>